<feature type="transmembrane region" description="Helical" evidence="6">
    <location>
        <begin position="45"/>
        <end position="66"/>
    </location>
</feature>
<dbReference type="STRING" id="716816.BST96_07575"/>
<accession>A0A1X9NH56</accession>
<keyword evidence="8" id="KW-1185">Reference proteome</keyword>
<dbReference type="AlphaFoldDB" id="A0A1X9NH56"/>
<evidence type="ECO:0008006" key="9">
    <source>
        <dbReference type="Google" id="ProtNLM"/>
    </source>
</evidence>
<dbReference type="KEGG" id="osg:BST96_07575"/>
<dbReference type="InterPro" id="IPR005598">
    <property type="entry name" value="ATP_synth_I"/>
</dbReference>
<evidence type="ECO:0000313" key="7">
    <source>
        <dbReference type="EMBL" id="ARN76334.1"/>
    </source>
</evidence>
<evidence type="ECO:0000313" key="8">
    <source>
        <dbReference type="Proteomes" id="UP000193450"/>
    </source>
</evidence>
<evidence type="ECO:0000256" key="3">
    <source>
        <dbReference type="ARBA" id="ARBA00022692"/>
    </source>
</evidence>
<reference evidence="7 8" key="1">
    <citation type="submission" date="2016-11" db="EMBL/GenBank/DDBJ databases">
        <title>Trade-off between light-utilization and light-protection in marine flavobacteria.</title>
        <authorList>
            <person name="Kumagai Y."/>
        </authorList>
    </citation>
    <scope>NUCLEOTIDE SEQUENCE [LARGE SCALE GENOMIC DNA]</scope>
    <source>
        <strain evidence="7 8">NBRC 107125</strain>
    </source>
</reference>
<name>A0A1X9NH56_9GAMM</name>
<feature type="transmembrane region" description="Helical" evidence="6">
    <location>
        <begin position="109"/>
        <end position="130"/>
    </location>
</feature>
<dbReference type="GO" id="GO:0005886">
    <property type="term" value="C:plasma membrane"/>
    <property type="evidence" value="ECO:0007669"/>
    <property type="project" value="UniProtKB-SubCell"/>
</dbReference>
<comment type="subcellular location">
    <subcellularLocation>
        <location evidence="1">Cell membrane</location>
        <topology evidence="1">Multi-pass membrane protein</topology>
    </subcellularLocation>
</comment>
<gene>
    <name evidence="7" type="ORF">BST96_07575</name>
</gene>
<evidence type="ECO:0000256" key="1">
    <source>
        <dbReference type="ARBA" id="ARBA00004651"/>
    </source>
</evidence>
<feature type="transmembrane region" description="Helical" evidence="6">
    <location>
        <begin position="86"/>
        <end position="103"/>
    </location>
</feature>
<dbReference type="EMBL" id="CP019343">
    <property type="protein sequence ID" value="ARN76334.1"/>
    <property type="molecule type" value="Genomic_DNA"/>
</dbReference>
<keyword evidence="3 6" id="KW-0812">Transmembrane</keyword>
<dbReference type="RefSeq" id="WP_085760494.1">
    <property type="nucleotide sequence ID" value="NZ_CP019343.1"/>
</dbReference>
<evidence type="ECO:0000256" key="5">
    <source>
        <dbReference type="ARBA" id="ARBA00023136"/>
    </source>
</evidence>
<protein>
    <recommendedName>
        <fullName evidence="9">F0F1 ATP synthase subunit I</fullName>
    </recommendedName>
</protein>
<evidence type="ECO:0000256" key="6">
    <source>
        <dbReference type="SAM" id="Phobius"/>
    </source>
</evidence>
<keyword evidence="5 6" id="KW-0472">Membrane</keyword>
<organism evidence="7 8">
    <name type="scientific">Oceanicoccus sagamiensis</name>
    <dbReference type="NCBI Taxonomy" id="716816"/>
    <lineage>
        <taxon>Bacteria</taxon>
        <taxon>Pseudomonadati</taxon>
        <taxon>Pseudomonadota</taxon>
        <taxon>Gammaproteobacteria</taxon>
        <taxon>Cellvibrionales</taxon>
        <taxon>Spongiibacteraceae</taxon>
        <taxon>Oceanicoccus</taxon>
    </lineage>
</organism>
<feature type="transmembrane region" description="Helical" evidence="6">
    <location>
        <begin position="21"/>
        <end position="39"/>
    </location>
</feature>
<keyword evidence="4 6" id="KW-1133">Transmembrane helix</keyword>
<dbReference type="Proteomes" id="UP000193450">
    <property type="component" value="Chromosome"/>
</dbReference>
<sequence length="132" mass="14253">MQSNKDAATGAQLGKPPLMRLFVLQLLVLLVISTSLLLLDTTAALSALVGGLISIGPNAYFARWAFRFSGARAAGDVARSFYRGEAGKFLSTAVLFAGAFALIKPINPAVLFLTYMFMMALNWILALRVIKR</sequence>
<proteinExistence type="predicted"/>
<evidence type="ECO:0000256" key="2">
    <source>
        <dbReference type="ARBA" id="ARBA00022475"/>
    </source>
</evidence>
<dbReference type="Pfam" id="PF03899">
    <property type="entry name" value="ATP-synt_I"/>
    <property type="match status" value="1"/>
</dbReference>
<evidence type="ECO:0000256" key="4">
    <source>
        <dbReference type="ARBA" id="ARBA00022989"/>
    </source>
</evidence>
<keyword evidence="2" id="KW-1003">Cell membrane</keyword>